<feature type="compositionally biased region" description="Basic and acidic residues" evidence="1">
    <location>
        <begin position="1"/>
        <end position="16"/>
    </location>
</feature>
<dbReference type="EMBL" id="JAROKS010000012">
    <property type="protein sequence ID" value="KAK1799483.1"/>
    <property type="molecule type" value="Genomic_DNA"/>
</dbReference>
<keyword evidence="3" id="KW-1185">Reference proteome</keyword>
<name>A0AAD8ZHG5_9TELE</name>
<proteinExistence type="predicted"/>
<organism evidence="2 3">
    <name type="scientific">Electrophorus voltai</name>
    <dbReference type="NCBI Taxonomy" id="2609070"/>
    <lineage>
        <taxon>Eukaryota</taxon>
        <taxon>Metazoa</taxon>
        <taxon>Chordata</taxon>
        <taxon>Craniata</taxon>
        <taxon>Vertebrata</taxon>
        <taxon>Euteleostomi</taxon>
        <taxon>Actinopterygii</taxon>
        <taxon>Neopterygii</taxon>
        <taxon>Teleostei</taxon>
        <taxon>Ostariophysi</taxon>
        <taxon>Gymnotiformes</taxon>
        <taxon>Gymnotoidei</taxon>
        <taxon>Gymnotidae</taxon>
        <taxon>Electrophorus</taxon>
    </lineage>
</organism>
<feature type="compositionally biased region" description="Basic and acidic residues" evidence="1">
    <location>
        <begin position="42"/>
        <end position="51"/>
    </location>
</feature>
<accession>A0AAD8ZHG5</accession>
<evidence type="ECO:0000313" key="2">
    <source>
        <dbReference type="EMBL" id="KAK1799483.1"/>
    </source>
</evidence>
<protein>
    <submittedName>
        <fullName evidence="2">Uncharacterized protein</fullName>
    </submittedName>
</protein>
<sequence>MGAAEETQHRPPEDGSRPAVDSHTWTCTGRVPPHHTPSGTHLGEERAEQQAEPRIPTGGPAAGEHVPGSASGTPLTCAVPANNREQLWNNKQRVTNARSLPSLTPVVPTPPLPSVQARDAQHPFANRKAQPTTLKSFTARFRPSRWSETPEDRQRKTERRGQNGEKVGQTPARRPPLLLLDDKGVTHSFQCWIRRPRATWPTYTGPSAPVPPPLPTVDKDSELWRNGKAFRYESLSIAIQSDSVGQRRFGSERESVFGQLR</sequence>
<feature type="region of interest" description="Disordered" evidence="1">
    <location>
        <begin position="138"/>
        <end position="177"/>
    </location>
</feature>
<feature type="region of interest" description="Disordered" evidence="1">
    <location>
        <begin position="1"/>
        <end position="77"/>
    </location>
</feature>
<reference evidence="2" key="1">
    <citation type="submission" date="2023-03" db="EMBL/GenBank/DDBJ databases">
        <title>Electrophorus voltai genome.</title>
        <authorList>
            <person name="Bian C."/>
        </authorList>
    </citation>
    <scope>NUCLEOTIDE SEQUENCE</scope>
    <source>
        <strain evidence="2">CB-2022</strain>
        <tissue evidence="2">Muscle</tissue>
    </source>
</reference>
<evidence type="ECO:0000313" key="3">
    <source>
        <dbReference type="Proteomes" id="UP001239994"/>
    </source>
</evidence>
<comment type="caution">
    <text evidence="2">The sequence shown here is derived from an EMBL/GenBank/DDBJ whole genome shotgun (WGS) entry which is preliminary data.</text>
</comment>
<evidence type="ECO:0000256" key="1">
    <source>
        <dbReference type="SAM" id="MobiDB-lite"/>
    </source>
</evidence>
<dbReference type="Proteomes" id="UP001239994">
    <property type="component" value="Unassembled WGS sequence"/>
</dbReference>
<dbReference type="AlphaFoldDB" id="A0AAD8ZHG5"/>
<feature type="compositionally biased region" description="Basic and acidic residues" evidence="1">
    <location>
        <begin position="148"/>
        <end position="163"/>
    </location>
</feature>
<gene>
    <name evidence="2" type="ORF">P4O66_007707</name>
</gene>